<protein>
    <recommendedName>
        <fullName evidence="1">Vps16 N-terminal domain-containing protein</fullName>
    </recommendedName>
</protein>
<gene>
    <name evidence="2" type="ORF">PLOB_00037310</name>
</gene>
<evidence type="ECO:0000259" key="1">
    <source>
        <dbReference type="Pfam" id="PF04841"/>
    </source>
</evidence>
<dbReference type="InterPro" id="IPR016534">
    <property type="entry name" value="VPS16"/>
</dbReference>
<feature type="domain" description="Vps16 N-terminal" evidence="1">
    <location>
        <begin position="5"/>
        <end position="73"/>
    </location>
</feature>
<dbReference type="EMBL" id="CALNXK010000054">
    <property type="protein sequence ID" value="CAH3134311.1"/>
    <property type="molecule type" value="Genomic_DNA"/>
</dbReference>
<dbReference type="Pfam" id="PF04841">
    <property type="entry name" value="Vps16_N"/>
    <property type="match status" value="1"/>
</dbReference>
<keyword evidence="3" id="KW-1185">Reference proteome</keyword>
<reference evidence="2 3" key="1">
    <citation type="submission" date="2022-05" db="EMBL/GenBank/DDBJ databases">
        <authorList>
            <consortium name="Genoscope - CEA"/>
            <person name="William W."/>
        </authorList>
    </citation>
    <scope>NUCLEOTIDE SEQUENCE [LARGE SCALE GENOMIC DNA]</scope>
</reference>
<dbReference type="Proteomes" id="UP001159405">
    <property type="component" value="Unassembled WGS sequence"/>
</dbReference>
<dbReference type="PANTHER" id="PTHR12811:SF0">
    <property type="entry name" value="VACUOLAR PROTEIN SORTING-ASSOCIATED PROTEIN 16 HOMOLOG"/>
    <property type="match status" value="1"/>
</dbReference>
<organism evidence="2 3">
    <name type="scientific">Porites lobata</name>
    <dbReference type="NCBI Taxonomy" id="104759"/>
    <lineage>
        <taxon>Eukaryota</taxon>
        <taxon>Metazoa</taxon>
        <taxon>Cnidaria</taxon>
        <taxon>Anthozoa</taxon>
        <taxon>Hexacorallia</taxon>
        <taxon>Scleractinia</taxon>
        <taxon>Fungiina</taxon>
        <taxon>Poritidae</taxon>
        <taxon>Porites</taxon>
    </lineage>
</organism>
<sequence>MAHVTVDWNPLGKVFYRKVELYSMEWQDAVDLSRFIVSAAPFGGPIALIRGDKHFARVQGSAINKPIIHIFSCWKGTCHSQVGWRPHNSDGMVRHREPTLRA</sequence>
<dbReference type="InterPro" id="IPR006926">
    <property type="entry name" value="Vps16_N"/>
</dbReference>
<comment type="caution">
    <text evidence="2">The sequence shown here is derived from an EMBL/GenBank/DDBJ whole genome shotgun (WGS) entry which is preliminary data.</text>
</comment>
<evidence type="ECO:0000313" key="2">
    <source>
        <dbReference type="EMBL" id="CAH3134311.1"/>
    </source>
</evidence>
<proteinExistence type="predicted"/>
<name>A0ABN8P590_9CNID</name>
<dbReference type="PANTHER" id="PTHR12811">
    <property type="entry name" value="VACUOLAR PROTEIN SORTING VPS16"/>
    <property type="match status" value="1"/>
</dbReference>
<evidence type="ECO:0000313" key="3">
    <source>
        <dbReference type="Proteomes" id="UP001159405"/>
    </source>
</evidence>
<accession>A0ABN8P590</accession>